<gene>
    <name evidence="1" type="ORF">BN2476_360050</name>
</gene>
<name>A0A1N7S993_9BURK</name>
<proteinExistence type="predicted"/>
<dbReference type="Proteomes" id="UP000195569">
    <property type="component" value="Unassembled WGS sequence"/>
</dbReference>
<dbReference type="AlphaFoldDB" id="A0A1N7S993"/>
<accession>A0A1N7S993</accession>
<reference evidence="1" key="1">
    <citation type="submission" date="2016-12" db="EMBL/GenBank/DDBJ databases">
        <authorList>
            <person name="Moulin L."/>
        </authorList>
    </citation>
    <scope>NUCLEOTIDE SEQUENCE [LARGE SCALE GENOMIC DNA]</scope>
    <source>
        <strain evidence="1">STM 7183</strain>
    </source>
</reference>
<evidence type="ECO:0000313" key="1">
    <source>
        <dbReference type="EMBL" id="SIT43944.1"/>
    </source>
</evidence>
<keyword evidence="2" id="KW-1185">Reference proteome</keyword>
<protein>
    <submittedName>
        <fullName evidence="1">Uncharacterized protein</fullName>
    </submittedName>
</protein>
<organism evidence="1 2">
    <name type="scientific">Paraburkholderia piptadeniae</name>
    <dbReference type="NCBI Taxonomy" id="1701573"/>
    <lineage>
        <taxon>Bacteria</taxon>
        <taxon>Pseudomonadati</taxon>
        <taxon>Pseudomonadota</taxon>
        <taxon>Betaproteobacteria</taxon>
        <taxon>Burkholderiales</taxon>
        <taxon>Burkholderiaceae</taxon>
        <taxon>Paraburkholderia</taxon>
    </lineage>
</organism>
<evidence type="ECO:0000313" key="2">
    <source>
        <dbReference type="Proteomes" id="UP000195569"/>
    </source>
</evidence>
<dbReference type="EMBL" id="CYGY02000036">
    <property type="protein sequence ID" value="SIT43944.1"/>
    <property type="molecule type" value="Genomic_DNA"/>
</dbReference>
<sequence length="75" mass="8353">MVLLRSNRARENQTDLQYYVTYYCGSADTVGYWTDFQVAVAARPGIRLRDLPTRGRPSLLIGLSAVSHCCASKQA</sequence>
<comment type="caution">
    <text evidence="1">The sequence shown here is derived from an EMBL/GenBank/DDBJ whole genome shotgun (WGS) entry which is preliminary data.</text>
</comment>